<evidence type="ECO:0000256" key="1">
    <source>
        <dbReference type="SAM" id="MobiDB-lite"/>
    </source>
</evidence>
<feature type="region of interest" description="Disordered" evidence="1">
    <location>
        <begin position="67"/>
        <end position="86"/>
    </location>
</feature>
<feature type="transmembrane region" description="Helical" evidence="2">
    <location>
        <begin position="151"/>
        <end position="168"/>
    </location>
</feature>
<feature type="transmembrane region" description="Helical" evidence="2">
    <location>
        <begin position="44"/>
        <end position="64"/>
    </location>
</feature>
<dbReference type="Proteomes" id="UP000070544">
    <property type="component" value="Unassembled WGS sequence"/>
</dbReference>
<feature type="transmembrane region" description="Helical" evidence="2">
    <location>
        <begin position="180"/>
        <end position="198"/>
    </location>
</feature>
<dbReference type="InterPro" id="IPR000326">
    <property type="entry name" value="PAP2/HPO"/>
</dbReference>
<dbReference type="OMA" id="VWLGHHT"/>
<keyword evidence="5" id="KW-1185">Reference proteome</keyword>
<evidence type="ECO:0000313" key="5">
    <source>
        <dbReference type="Proteomes" id="UP000070544"/>
    </source>
</evidence>
<dbReference type="Pfam" id="PF01569">
    <property type="entry name" value="PAP2"/>
    <property type="match status" value="1"/>
</dbReference>
<reference evidence="4 5" key="1">
    <citation type="journal article" date="2015" name="Genome Biol. Evol.">
        <title>Phylogenomic analyses indicate that early fungi evolved digesting cell walls of algal ancestors of land plants.</title>
        <authorList>
            <person name="Chang Y."/>
            <person name="Wang S."/>
            <person name="Sekimoto S."/>
            <person name="Aerts A.L."/>
            <person name="Choi C."/>
            <person name="Clum A."/>
            <person name="LaButti K.M."/>
            <person name="Lindquist E.A."/>
            <person name="Yee Ngan C."/>
            <person name="Ohm R.A."/>
            <person name="Salamov A.A."/>
            <person name="Grigoriev I.V."/>
            <person name="Spatafora J.W."/>
            <person name="Berbee M.L."/>
        </authorList>
    </citation>
    <scope>NUCLEOTIDE SEQUENCE [LARGE SCALE GENOMIC DNA]</scope>
    <source>
        <strain evidence="4 5">JEL478</strain>
    </source>
</reference>
<accession>A0A139ANR3</accession>
<dbReference type="UniPathway" id="UPA00378"/>
<dbReference type="GO" id="GO:0042392">
    <property type="term" value="F:sphingosine-1-phosphate phosphatase activity"/>
    <property type="evidence" value="ECO:0007669"/>
    <property type="project" value="TreeGrafter"/>
</dbReference>
<feature type="transmembrane region" description="Helical" evidence="2">
    <location>
        <begin position="21"/>
        <end position="38"/>
    </location>
</feature>
<evidence type="ECO:0000313" key="4">
    <source>
        <dbReference type="EMBL" id="KXS18397.1"/>
    </source>
</evidence>
<organism evidence="4 5">
    <name type="scientific">Gonapodya prolifera (strain JEL478)</name>
    <name type="common">Monoblepharis prolifera</name>
    <dbReference type="NCBI Taxonomy" id="1344416"/>
    <lineage>
        <taxon>Eukaryota</taxon>
        <taxon>Fungi</taxon>
        <taxon>Fungi incertae sedis</taxon>
        <taxon>Chytridiomycota</taxon>
        <taxon>Chytridiomycota incertae sedis</taxon>
        <taxon>Monoblepharidomycetes</taxon>
        <taxon>Monoblepharidales</taxon>
        <taxon>Gonapodyaceae</taxon>
        <taxon>Gonapodya</taxon>
    </lineage>
</organism>
<sequence>MNRISGTIRQVALIVLKDVKYIVVSLSILAVIVGALYFHTLHPLYVVAGGTSSAILAKILKLAFRVPRPPSSSKSKKKEERDNRRGWEKHLPRLVTPLVDLTHALMSAEAYAMPSSHSQSTAFFSSYITITLVMTIPASVPPSDPTPSTPAMVTAFAVSVAWLAVAWSRVRLGHHTWGQTAAGWAFGTAHAFAWWVLWREAGSRIDGLLFW</sequence>
<evidence type="ECO:0000256" key="2">
    <source>
        <dbReference type="SAM" id="Phobius"/>
    </source>
</evidence>
<gene>
    <name evidence="4" type="ORF">M427DRAFT_29727</name>
</gene>
<dbReference type="SUPFAM" id="SSF48317">
    <property type="entry name" value="Acid phosphatase/Vanadium-dependent haloperoxidase"/>
    <property type="match status" value="1"/>
</dbReference>
<feature type="compositionally biased region" description="Basic and acidic residues" evidence="1">
    <location>
        <begin position="77"/>
        <end position="86"/>
    </location>
</feature>
<dbReference type="AlphaFoldDB" id="A0A139ANR3"/>
<keyword evidence="2" id="KW-1133">Transmembrane helix</keyword>
<dbReference type="InterPro" id="IPR036938">
    <property type="entry name" value="PAP2/HPO_sf"/>
</dbReference>
<protein>
    <recommendedName>
        <fullName evidence="3">Phosphatidic acid phosphatase type 2/haloperoxidase domain-containing protein</fullName>
    </recommendedName>
</protein>
<dbReference type="STRING" id="1344416.A0A139ANR3"/>
<name>A0A139ANR3_GONPJ</name>
<proteinExistence type="predicted"/>
<feature type="domain" description="Phosphatidic acid phosphatase type 2/haloperoxidase" evidence="3">
    <location>
        <begin position="46"/>
        <end position="199"/>
    </location>
</feature>
<dbReference type="EMBL" id="KQ965742">
    <property type="protein sequence ID" value="KXS18397.1"/>
    <property type="molecule type" value="Genomic_DNA"/>
</dbReference>
<feature type="transmembrane region" description="Helical" evidence="2">
    <location>
        <begin position="121"/>
        <end position="139"/>
    </location>
</feature>
<keyword evidence="2" id="KW-0812">Transmembrane</keyword>
<dbReference type="PANTHER" id="PTHR14969:SF13">
    <property type="entry name" value="AT30094P"/>
    <property type="match status" value="1"/>
</dbReference>
<dbReference type="Gene3D" id="1.20.144.10">
    <property type="entry name" value="Phosphatidic acid phosphatase type 2/haloperoxidase"/>
    <property type="match status" value="1"/>
</dbReference>
<evidence type="ECO:0000259" key="3">
    <source>
        <dbReference type="Pfam" id="PF01569"/>
    </source>
</evidence>
<keyword evidence="2" id="KW-0472">Membrane</keyword>
<dbReference type="PANTHER" id="PTHR14969">
    <property type="entry name" value="SPHINGOSINE-1-PHOSPHATE PHOSPHOHYDROLASE"/>
    <property type="match status" value="1"/>
</dbReference>